<dbReference type="AlphaFoldDB" id="A0A2U1MWB2"/>
<proteinExistence type="predicted"/>
<feature type="domain" description="KIB1-4 beta-propeller" evidence="1">
    <location>
        <begin position="955"/>
        <end position="1162"/>
    </location>
</feature>
<organism evidence="2 3">
    <name type="scientific">Artemisia annua</name>
    <name type="common">Sweet wormwood</name>
    <dbReference type="NCBI Taxonomy" id="35608"/>
    <lineage>
        <taxon>Eukaryota</taxon>
        <taxon>Viridiplantae</taxon>
        <taxon>Streptophyta</taxon>
        <taxon>Embryophyta</taxon>
        <taxon>Tracheophyta</taxon>
        <taxon>Spermatophyta</taxon>
        <taxon>Magnoliopsida</taxon>
        <taxon>eudicotyledons</taxon>
        <taxon>Gunneridae</taxon>
        <taxon>Pentapetalae</taxon>
        <taxon>asterids</taxon>
        <taxon>campanulids</taxon>
        <taxon>Asterales</taxon>
        <taxon>Asteraceae</taxon>
        <taxon>Asteroideae</taxon>
        <taxon>Anthemideae</taxon>
        <taxon>Artemisiinae</taxon>
        <taxon>Artemisia</taxon>
    </lineage>
</organism>
<feature type="domain" description="KIB1-4 beta-propeller" evidence="1">
    <location>
        <begin position="540"/>
        <end position="745"/>
    </location>
</feature>
<dbReference type="EMBL" id="PKPP01004210">
    <property type="protein sequence ID" value="PWA65494.1"/>
    <property type="molecule type" value="Genomic_DNA"/>
</dbReference>
<reference evidence="2 3" key="1">
    <citation type="journal article" date="2018" name="Mol. Plant">
        <title>The genome of Artemisia annua provides insight into the evolution of Asteraceae family and artemisinin biosynthesis.</title>
        <authorList>
            <person name="Shen Q."/>
            <person name="Zhang L."/>
            <person name="Liao Z."/>
            <person name="Wang S."/>
            <person name="Yan T."/>
            <person name="Shi P."/>
            <person name="Liu M."/>
            <person name="Fu X."/>
            <person name="Pan Q."/>
            <person name="Wang Y."/>
            <person name="Lv Z."/>
            <person name="Lu X."/>
            <person name="Zhang F."/>
            <person name="Jiang W."/>
            <person name="Ma Y."/>
            <person name="Chen M."/>
            <person name="Hao X."/>
            <person name="Li L."/>
            <person name="Tang Y."/>
            <person name="Lv G."/>
            <person name="Zhou Y."/>
            <person name="Sun X."/>
            <person name="Brodelius P.E."/>
            <person name="Rose J.K.C."/>
            <person name="Tang K."/>
        </authorList>
    </citation>
    <scope>NUCLEOTIDE SEQUENCE [LARGE SCALE GENOMIC DNA]</scope>
    <source>
        <strain evidence="3">cv. Huhao1</strain>
        <tissue evidence="2">Leaf</tissue>
    </source>
</reference>
<dbReference type="Proteomes" id="UP000245207">
    <property type="component" value="Unassembled WGS sequence"/>
</dbReference>
<comment type="caution">
    <text evidence="2">The sequence shown here is derived from an EMBL/GenBank/DDBJ whole genome shotgun (WGS) entry which is preliminary data.</text>
</comment>
<dbReference type="PANTHER" id="PTHR33127:SF5">
    <property type="entry name" value="TRANSMEMBRANE PROTEIN"/>
    <property type="match status" value="1"/>
</dbReference>
<feature type="domain" description="KIB1-4 beta-propeller" evidence="1">
    <location>
        <begin position="43"/>
        <end position="260"/>
    </location>
</feature>
<gene>
    <name evidence="2" type="ORF">CTI12_AA332750</name>
</gene>
<dbReference type="OrthoDB" id="1863935at2759"/>
<dbReference type="PANTHER" id="PTHR33127">
    <property type="entry name" value="TRANSMEMBRANE PROTEIN"/>
    <property type="match status" value="1"/>
</dbReference>
<sequence length="1215" mass="141504">MEQISSDRFPPLSSKYPWLIAQSIEEDDDEKHFFCTINNDLPHYQCRIPELLGKRIRGFFHGWVILSNHPYNNIWSLWNQVTSKIIGLPKLVLEDGASYESIRQCCLSAPPDDPTSLLLLTTNKSTFLFCPVDSKREDFRWTEMSYAQQLKRLTSNGKLLDSLTCCNGKVYALSTDGTFSDFVIHLDIVVKYNEVVINLMLFSNCPSGPQRDIQYLKGSSTELFYIEMAFWEETEHTENKPSDVYLYKSDMTCINWEEMELCFKDWDITNKNLRWDDSSSEDSNTSSDDVDMSSEIWKTYYKKKMDTSIEVWKVIDDLKDSIFYIDLACDYSVFYCPVVASELGGFIHIRGEMGKTIYSYNVKDNTISLSCIPSPMLPTSHAWMWECRLEDDHEEAKCIDDYKEEMENNNHEEAKCIVDYKEEMENNNQIFLRSGTNNGVEFKNSHLLNIPFDLLEMIMEQSVGVEYMNFRATCKQCLLAAPLIKWSNETSLRRLQTHSLVSPWLMKVDTRRGIITFTDPLLGDNYILKNSKVLSDENDKLCYSRFGWLLFWKRGLNCLVFFNPFTNDLRELPETEHDLRSLCFSAPPTSADCMVVGFTTECVYIHYVNQERTWREVCFGTDPPSPVFFSGFYGGKVYVSCEQGELCVINNIGKKGHTWGQFEAEAPKGGCRSTEQFFITNCDQHTLLVTVSEYGVAVEVFKLNEYEEKWEKIDSLGKHAIYICGSTWFCIEAKEPKMENKIFFPLLHTKNRRVVFYSLDTCRYHTFDAENFQEVHLEDFYGTTQHLSLNVWIEPSDLVDVVVPFMGESTLIGSHSSRFPKELEDDQGEAKCIVDYKEEVENNNHISVRSGTNNGVEFKNSCLLDIPFELLEMIMELCVGVEYMNFRATCKQCLLAAPLIKWSNETSLRRLQTHSHVSPWLMEVDRKRGIITFIDPMLGDNYFLKNSQVIIDEHDRTCYSRFGWLLFKKRDLNCLVFFNPFTNDLRELPETEHELESLCFSAPPTSLDCMVVGSTTEHFYINFVNQQQRWRKLRIDTNHPHTRTVCFSAFYGRVLYVFCEQGEAFVIHFGKKRNSYNRVEFKAPKGYCRRPTQYIITNCYQHRLLVSAGEYGEAVKVFKRKAAKQKWEKINSIGKHTIYICGTSGFCIEAKESKMENKIFFPRLHTKNRRVVFYSLDTCRYHTFDAQNFQEEHLEDFFGTTHHLSLNVWIEPSWS</sequence>
<name>A0A2U1MWB2_ARTAN</name>
<protein>
    <recommendedName>
        <fullName evidence="1">KIB1-4 beta-propeller domain-containing protein</fullName>
    </recommendedName>
</protein>
<dbReference type="Pfam" id="PF03478">
    <property type="entry name" value="Beta-prop_KIB1-4"/>
    <property type="match status" value="3"/>
</dbReference>
<dbReference type="InterPro" id="IPR005174">
    <property type="entry name" value="KIB1-4_b-propeller"/>
</dbReference>
<accession>A0A2U1MWB2</accession>
<keyword evidence="3" id="KW-1185">Reference proteome</keyword>
<evidence type="ECO:0000259" key="1">
    <source>
        <dbReference type="Pfam" id="PF03478"/>
    </source>
</evidence>
<evidence type="ECO:0000313" key="3">
    <source>
        <dbReference type="Proteomes" id="UP000245207"/>
    </source>
</evidence>
<evidence type="ECO:0000313" key="2">
    <source>
        <dbReference type="EMBL" id="PWA65494.1"/>
    </source>
</evidence>